<gene>
    <name evidence="1" type="ORF">ABJ99_5253</name>
</gene>
<dbReference type="PATRIC" id="fig|81035.3.peg.5663"/>
<reference evidence="1 2" key="2">
    <citation type="submission" date="2015-10" db="EMBL/GenBank/DDBJ databases">
        <title>Comparative genomics and high-throughput reverse genetic screens identify a new phytobacterial MAMP and an Arabidopsis receptor required for immune elicitation.</title>
        <authorList>
            <person name="Mott G.A."/>
            <person name="Thakur S."/>
            <person name="Wang P.W."/>
            <person name="Desveaux D."/>
            <person name="Guttman D.S."/>
        </authorList>
    </citation>
    <scope>NUCLEOTIDE SEQUENCE [LARGE SCALE GENOMIC DNA]</scope>
    <source>
        <strain evidence="1 2">0788_9</strain>
    </source>
</reference>
<organism evidence="1 2">
    <name type="scientific">Pseudomonas syringae pv. cilantro</name>
    <dbReference type="NCBI Taxonomy" id="81035"/>
    <lineage>
        <taxon>Bacteria</taxon>
        <taxon>Pseudomonadati</taxon>
        <taxon>Pseudomonadota</taxon>
        <taxon>Gammaproteobacteria</taxon>
        <taxon>Pseudomonadales</taxon>
        <taxon>Pseudomonadaceae</taxon>
        <taxon>Pseudomonas</taxon>
        <taxon>Pseudomonas syringae</taxon>
    </lineage>
</organism>
<dbReference type="Proteomes" id="UP000037891">
    <property type="component" value="Unassembled WGS sequence"/>
</dbReference>
<comment type="caution">
    <text evidence="1">The sequence shown here is derived from an EMBL/GenBank/DDBJ whole genome shotgun (WGS) entry which is preliminary data.</text>
</comment>
<accession>A0A0N0GC94</accession>
<protein>
    <submittedName>
        <fullName evidence="1">Uncharacterized protein</fullName>
    </submittedName>
</protein>
<proteinExistence type="predicted"/>
<evidence type="ECO:0000313" key="2">
    <source>
        <dbReference type="Proteomes" id="UP000037891"/>
    </source>
</evidence>
<name>A0A0N0GC94_PSESX</name>
<dbReference type="EMBL" id="LGLN01000099">
    <property type="protein sequence ID" value="KPC23684.1"/>
    <property type="molecule type" value="Genomic_DNA"/>
</dbReference>
<sequence length="77" mass="8748">MTAKCYVLDGQIDGLIKDDVANRGRTRKVFPYPYLAEYDHKGSSKRASSYLSGHMRPLNAIRPVIIFSSFLTWPAKQ</sequence>
<evidence type="ECO:0000313" key="1">
    <source>
        <dbReference type="EMBL" id="KPC23684.1"/>
    </source>
</evidence>
<reference evidence="1 2" key="1">
    <citation type="submission" date="2015-07" db="EMBL/GenBank/DDBJ databases">
        <authorList>
            <person name="Noorani M."/>
        </authorList>
    </citation>
    <scope>NUCLEOTIDE SEQUENCE [LARGE SCALE GENOMIC DNA]</scope>
    <source>
        <strain evidence="1 2">0788_9</strain>
    </source>
</reference>
<dbReference type="AlphaFoldDB" id="A0A0N0GC94"/>